<dbReference type="Proteomes" id="UP000564378">
    <property type="component" value="Unassembled WGS sequence"/>
</dbReference>
<feature type="signal peptide" evidence="1">
    <location>
        <begin position="1"/>
        <end position="23"/>
    </location>
</feature>
<accession>A0A842I0M0</accession>
<feature type="chain" id="PRO_5032348860" description="Fimbrial protein" evidence="1">
    <location>
        <begin position="24"/>
        <end position="138"/>
    </location>
</feature>
<evidence type="ECO:0008006" key="4">
    <source>
        <dbReference type="Google" id="ProtNLM"/>
    </source>
</evidence>
<keyword evidence="1" id="KW-0732">Signal</keyword>
<evidence type="ECO:0000313" key="2">
    <source>
        <dbReference type="EMBL" id="MBC2778762.1"/>
    </source>
</evidence>
<organism evidence="2 3">
    <name type="scientific">Parasphingopyxis marina</name>
    <dbReference type="NCBI Taxonomy" id="2761622"/>
    <lineage>
        <taxon>Bacteria</taxon>
        <taxon>Pseudomonadati</taxon>
        <taxon>Pseudomonadota</taxon>
        <taxon>Alphaproteobacteria</taxon>
        <taxon>Sphingomonadales</taxon>
        <taxon>Sphingomonadaceae</taxon>
        <taxon>Parasphingopyxis</taxon>
    </lineage>
</organism>
<evidence type="ECO:0000256" key="1">
    <source>
        <dbReference type="SAM" id="SignalP"/>
    </source>
</evidence>
<protein>
    <recommendedName>
        <fullName evidence="4">Fimbrial protein</fullName>
    </recommendedName>
</protein>
<gene>
    <name evidence="2" type="ORF">H6P80_14150</name>
</gene>
<reference evidence="2 3" key="1">
    <citation type="submission" date="2020-08" db="EMBL/GenBank/DDBJ databases">
        <title>Draft genome sequence of Parasphingopyxis sp. GrpM-11.</title>
        <authorList>
            <person name="Oh J."/>
            <person name="Roh D.-H."/>
        </authorList>
    </citation>
    <scope>NUCLEOTIDE SEQUENCE [LARGE SCALE GENOMIC DNA]</scope>
    <source>
        <strain evidence="2 3">GrpM-11</strain>
    </source>
</reference>
<dbReference type="RefSeq" id="WP_185801991.1">
    <property type="nucleotide sequence ID" value="NZ_JACJVJ010000002.1"/>
</dbReference>
<comment type="caution">
    <text evidence="2">The sequence shown here is derived from an EMBL/GenBank/DDBJ whole genome shotgun (WGS) entry which is preliminary data.</text>
</comment>
<name>A0A842I0M0_9SPHN</name>
<dbReference type="EMBL" id="JACJVJ010000002">
    <property type="protein sequence ID" value="MBC2778762.1"/>
    <property type="molecule type" value="Genomic_DNA"/>
</dbReference>
<sequence>MKTIKLVAVAAFSALLPTGAAMASPEASGGFGVSVTIPVVCDLDASAFVLDETQNLISGYVQEYCNSSRGFQVMASHRPLEAGEAVEVSYGGDVSLLDPAGISAVAFRAGPRLKAVPVSIQANGLEQQIAVSFAVTAI</sequence>
<evidence type="ECO:0000313" key="3">
    <source>
        <dbReference type="Proteomes" id="UP000564378"/>
    </source>
</evidence>
<keyword evidence="3" id="KW-1185">Reference proteome</keyword>
<proteinExistence type="predicted"/>
<dbReference type="AlphaFoldDB" id="A0A842I0M0"/>